<protein>
    <recommendedName>
        <fullName evidence="5">Granulins domain-containing protein</fullName>
    </recommendedName>
</protein>
<sequence length="493" mass="50112">MLDGLHARANEFHDKDASFAPVKAKLDLLDAGGAGLDMVLAPHLNLTVRGTPRGARRSFPRSTLEARQDNPGCQPGFVLTCPINEQAPCCSPNTPVCCHDPSDTCCPQGYFCTGLTTCCLNGAVGCGESCCPSNIVCCNGTCCPNSSFTCGNVNGVSTCVSPSSTFLPTSSPGTATTGTGQGASGYPNASGTSAPEQNNTPIIAGAVGGGVGAILLIGLAAWFFLRKKKSTTSHKNLPPNTEPVPFPPAAPPMTAVTPPINGNNAPSMHKQNHSWSNSNTGGATPFDPSSLYHGSNGSPPPLPPGAIVLPRNDQPVGPGGYVPPPPEDPVPVTLSPSGTPYFTPPAGAHTSYIGGGAPSQANTSAYAPSRAETTSPDTTTNYSASAPWTSGVTHSAHPNDQYQSTPWTAGVTPSPEQQNPVWAQPITSPSRVAAISPPPMNPMSPPPPPFSPAPPGFGGPPPPGAGGNSEGGRVIPMNAPRDTKARPRNTGGG</sequence>
<feature type="transmembrane region" description="Helical" evidence="2">
    <location>
        <begin position="202"/>
        <end position="225"/>
    </location>
</feature>
<dbReference type="STRING" id="933852.A0A0C3ASW0"/>
<evidence type="ECO:0000256" key="1">
    <source>
        <dbReference type="SAM" id="MobiDB-lite"/>
    </source>
</evidence>
<dbReference type="AlphaFoldDB" id="A0A0C3ASW0"/>
<dbReference type="Proteomes" id="UP000054097">
    <property type="component" value="Unassembled WGS sequence"/>
</dbReference>
<evidence type="ECO:0000313" key="4">
    <source>
        <dbReference type="Proteomes" id="UP000054097"/>
    </source>
</evidence>
<dbReference type="OrthoDB" id="5702759at2759"/>
<feature type="region of interest" description="Disordered" evidence="1">
    <location>
        <begin position="167"/>
        <end position="194"/>
    </location>
</feature>
<proteinExistence type="predicted"/>
<feature type="compositionally biased region" description="Pro residues" evidence="1">
    <location>
        <begin position="436"/>
        <end position="464"/>
    </location>
</feature>
<dbReference type="HOGENOM" id="CLU_553385_0_0_1"/>
<feature type="compositionally biased region" description="Polar residues" evidence="1">
    <location>
        <begin position="414"/>
        <end position="430"/>
    </location>
</feature>
<feature type="compositionally biased region" description="Pro residues" evidence="1">
    <location>
        <begin position="240"/>
        <end position="251"/>
    </location>
</feature>
<feature type="region of interest" description="Disordered" evidence="1">
    <location>
        <begin position="347"/>
        <end position="493"/>
    </location>
</feature>
<name>A0A0C3ASW0_SERVB</name>
<feature type="region of interest" description="Disordered" evidence="1">
    <location>
        <begin position="231"/>
        <end position="331"/>
    </location>
</feature>
<evidence type="ECO:0008006" key="5">
    <source>
        <dbReference type="Google" id="ProtNLM"/>
    </source>
</evidence>
<dbReference type="EMBL" id="KN824357">
    <property type="protein sequence ID" value="KIM22376.1"/>
    <property type="molecule type" value="Genomic_DNA"/>
</dbReference>
<evidence type="ECO:0000256" key="2">
    <source>
        <dbReference type="SAM" id="Phobius"/>
    </source>
</evidence>
<feature type="compositionally biased region" description="Polar residues" evidence="1">
    <location>
        <begin position="273"/>
        <end position="282"/>
    </location>
</feature>
<keyword evidence="4" id="KW-1185">Reference proteome</keyword>
<feature type="compositionally biased region" description="Polar residues" evidence="1">
    <location>
        <begin position="359"/>
        <end position="407"/>
    </location>
</feature>
<keyword evidence="2" id="KW-0472">Membrane</keyword>
<organism evidence="3 4">
    <name type="scientific">Serendipita vermifera MAFF 305830</name>
    <dbReference type="NCBI Taxonomy" id="933852"/>
    <lineage>
        <taxon>Eukaryota</taxon>
        <taxon>Fungi</taxon>
        <taxon>Dikarya</taxon>
        <taxon>Basidiomycota</taxon>
        <taxon>Agaricomycotina</taxon>
        <taxon>Agaricomycetes</taxon>
        <taxon>Sebacinales</taxon>
        <taxon>Serendipitaceae</taxon>
        <taxon>Serendipita</taxon>
    </lineage>
</organism>
<accession>A0A0C3ASW0</accession>
<keyword evidence="2" id="KW-0812">Transmembrane</keyword>
<evidence type="ECO:0000313" key="3">
    <source>
        <dbReference type="EMBL" id="KIM22376.1"/>
    </source>
</evidence>
<reference evidence="3 4" key="1">
    <citation type="submission" date="2014-04" db="EMBL/GenBank/DDBJ databases">
        <authorList>
            <consortium name="DOE Joint Genome Institute"/>
            <person name="Kuo A."/>
            <person name="Zuccaro A."/>
            <person name="Kohler A."/>
            <person name="Nagy L.G."/>
            <person name="Floudas D."/>
            <person name="Copeland A."/>
            <person name="Barry K.W."/>
            <person name="Cichocki N."/>
            <person name="Veneault-Fourrey C."/>
            <person name="LaButti K."/>
            <person name="Lindquist E.A."/>
            <person name="Lipzen A."/>
            <person name="Lundell T."/>
            <person name="Morin E."/>
            <person name="Murat C."/>
            <person name="Sun H."/>
            <person name="Tunlid A."/>
            <person name="Henrissat B."/>
            <person name="Grigoriev I.V."/>
            <person name="Hibbett D.S."/>
            <person name="Martin F."/>
            <person name="Nordberg H.P."/>
            <person name="Cantor M.N."/>
            <person name="Hua S.X."/>
        </authorList>
    </citation>
    <scope>NUCLEOTIDE SEQUENCE [LARGE SCALE GENOMIC DNA]</scope>
    <source>
        <strain evidence="3 4">MAFF 305830</strain>
    </source>
</reference>
<keyword evidence="2" id="KW-1133">Transmembrane helix</keyword>
<feature type="compositionally biased region" description="Low complexity" evidence="1">
    <location>
        <begin position="167"/>
        <end position="178"/>
    </location>
</feature>
<reference evidence="4" key="2">
    <citation type="submission" date="2015-01" db="EMBL/GenBank/DDBJ databases">
        <title>Evolutionary Origins and Diversification of the Mycorrhizal Mutualists.</title>
        <authorList>
            <consortium name="DOE Joint Genome Institute"/>
            <consortium name="Mycorrhizal Genomics Consortium"/>
            <person name="Kohler A."/>
            <person name="Kuo A."/>
            <person name="Nagy L.G."/>
            <person name="Floudas D."/>
            <person name="Copeland A."/>
            <person name="Barry K.W."/>
            <person name="Cichocki N."/>
            <person name="Veneault-Fourrey C."/>
            <person name="LaButti K."/>
            <person name="Lindquist E.A."/>
            <person name="Lipzen A."/>
            <person name="Lundell T."/>
            <person name="Morin E."/>
            <person name="Murat C."/>
            <person name="Riley R."/>
            <person name="Ohm R."/>
            <person name="Sun H."/>
            <person name="Tunlid A."/>
            <person name="Henrissat B."/>
            <person name="Grigoriev I.V."/>
            <person name="Hibbett D.S."/>
            <person name="Martin F."/>
        </authorList>
    </citation>
    <scope>NUCLEOTIDE SEQUENCE [LARGE SCALE GENOMIC DNA]</scope>
    <source>
        <strain evidence="4">MAFF 305830</strain>
    </source>
</reference>
<gene>
    <name evidence="3" type="ORF">M408DRAFT_332945</name>
</gene>